<dbReference type="PATRIC" id="fig|1217715.3.peg.1777"/>
<reference evidence="1 2" key="1">
    <citation type="submission" date="2013-02" db="EMBL/GenBank/DDBJ databases">
        <title>The Genome Sequence of Acinetobacter sp. ANC 3994.</title>
        <authorList>
            <consortium name="The Broad Institute Genome Sequencing Platform"/>
            <consortium name="The Broad Institute Genome Sequencing Center for Infectious Disease"/>
            <person name="Cerqueira G."/>
            <person name="Feldgarden M."/>
            <person name="Courvalin P."/>
            <person name="Perichon B."/>
            <person name="Grillot-Courvalin C."/>
            <person name="Clermont D."/>
            <person name="Rocha E."/>
            <person name="Yoon E.-J."/>
            <person name="Nemec A."/>
            <person name="Walker B."/>
            <person name="Young S.K."/>
            <person name="Zeng Q."/>
            <person name="Gargeya S."/>
            <person name="Fitzgerald M."/>
            <person name="Haas B."/>
            <person name="Abouelleil A."/>
            <person name="Alvarado L."/>
            <person name="Arachchi H.M."/>
            <person name="Berlin A.M."/>
            <person name="Chapman S.B."/>
            <person name="Dewar J."/>
            <person name="Goldberg J."/>
            <person name="Griggs A."/>
            <person name="Gujja S."/>
            <person name="Hansen M."/>
            <person name="Howarth C."/>
            <person name="Imamovic A."/>
            <person name="Larimer J."/>
            <person name="McCowan C."/>
            <person name="Murphy C."/>
            <person name="Neiman D."/>
            <person name="Pearson M."/>
            <person name="Priest M."/>
            <person name="Roberts A."/>
            <person name="Saif S."/>
            <person name="Shea T."/>
            <person name="Sisk P."/>
            <person name="Sykes S."/>
            <person name="Wortman J."/>
            <person name="Nusbaum C."/>
            <person name="Birren B."/>
        </authorList>
    </citation>
    <scope>NUCLEOTIDE SEQUENCE [LARGE SCALE GENOMIC DNA]</scope>
    <source>
        <strain evidence="1 2">ANC 3994</strain>
    </source>
</reference>
<dbReference type="OrthoDB" id="9874241at2"/>
<proteinExistence type="predicted"/>
<dbReference type="AlphaFoldDB" id="N8Q6X4"/>
<sequence length="112" mass="13869">MTEFAQVLINIERIDYQNINFFYYLNRIIESEDRYCILKIMSKFIEYTNSYYYDKYNFFIRNFPEEMINIVYQKQSIEKLKKIYRDYEGHHIEKDELCEELSDWILAVPAQA</sequence>
<protein>
    <submittedName>
        <fullName evidence="1">Uncharacterized protein</fullName>
    </submittedName>
</protein>
<dbReference type="HOGENOM" id="CLU_2140393_0_0_6"/>
<accession>N8Q6X4</accession>
<dbReference type="EMBL" id="APOH01000015">
    <property type="protein sequence ID" value="ENU18968.1"/>
    <property type="molecule type" value="Genomic_DNA"/>
</dbReference>
<evidence type="ECO:0000313" key="1">
    <source>
        <dbReference type="EMBL" id="ENU18968.1"/>
    </source>
</evidence>
<organism evidence="1 2">
    <name type="scientific">Acinetobacter bohemicus ANC 3994</name>
    <dbReference type="NCBI Taxonomy" id="1217715"/>
    <lineage>
        <taxon>Bacteria</taxon>
        <taxon>Pseudomonadati</taxon>
        <taxon>Pseudomonadota</taxon>
        <taxon>Gammaproteobacteria</taxon>
        <taxon>Moraxellales</taxon>
        <taxon>Moraxellaceae</taxon>
        <taxon>Acinetobacter</taxon>
    </lineage>
</organism>
<evidence type="ECO:0000313" key="2">
    <source>
        <dbReference type="Proteomes" id="UP000013086"/>
    </source>
</evidence>
<dbReference type="RefSeq" id="WP_004648267.1">
    <property type="nucleotide sequence ID" value="NZ_KB849164.1"/>
</dbReference>
<gene>
    <name evidence="1" type="ORF">F994_01823</name>
</gene>
<dbReference type="Proteomes" id="UP000013086">
    <property type="component" value="Unassembled WGS sequence"/>
</dbReference>
<comment type="caution">
    <text evidence="1">The sequence shown here is derived from an EMBL/GenBank/DDBJ whole genome shotgun (WGS) entry which is preliminary data.</text>
</comment>
<name>N8Q6X4_9GAMM</name>